<name>A0ACB0J236_TRIPR</name>
<gene>
    <name evidence="1" type="ORF">MILVUS5_LOCUS9083</name>
</gene>
<keyword evidence="2" id="KW-1185">Reference proteome</keyword>
<reference evidence="1" key="1">
    <citation type="submission" date="2023-10" db="EMBL/GenBank/DDBJ databases">
        <authorList>
            <person name="Rodriguez Cubillos JULIANA M."/>
            <person name="De Vega J."/>
        </authorList>
    </citation>
    <scope>NUCLEOTIDE SEQUENCE</scope>
</reference>
<protein>
    <submittedName>
        <fullName evidence="1">Uncharacterized protein</fullName>
    </submittedName>
</protein>
<evidence type="ECO:0000313" key="1">
    <source>
        <dbReference type="EMBL" id="CAJ2638984.1"/>
    </source>
</evidence>
<organism evidence="1 2">
    <name type="scientific">Trifolium pratense</name>
    <name type="common">Red clover</name>
    <dbReference type="NCBI Taxonomy" id="57577"/>
    <lineage>
        <taxon>Eukaryota</taxon>
        <taxon>Viridiplantae</taxon>
        <taxon>Streptophyta</taxon>
        <taxon>Embryophyta</taxon>
        <taxon>Tracheophyta</taxon>
        <taxon>Spermatophyta</taxon>
        <taxon>Magnoliopsida</taxon>
        <taxon>eudicotyledons</taxon>
        <taxon>Gunneridae</taxon>
        <taxon>Pentapetalae</taxon>
        <taxon>rosids</taxon>
        <taxon>fabids</taxon>
        <taxon>Fabales</taxon>
        <taxon>Fabaceae</taxon>
        <taxon>Papilionoideae</taxon>
        <taxon>50 kb inversion clade</taxon>
        <taxon>NPAAA clade</taxon>
        <taxon>Hologalegina</taxon>
        <taxon>IRL clade</taxon>
        <taxon>Trifolieae</taxon>
        <taxon>Trifolium</taxon>
    </lineage>
</organism>
<dbReference type="EMBL" id="CASHSV030000024">
    <property type="protein sequence ID" value="CAJ2638984.1"/>
    <property type="molecule type" value="Genomic_DNA"/>
</dbReference>
<comment type="caution">
    <text evidence="1">The sequence shown here is derived from an EMBL/GenBank/DDBJ whole genome shotgun (WGS) entry which is preliminary data.</text>
</comment>
<dbReference type="Proteomes" id="UP001177021">
    <property type="component" value="Unassembled WGS sequence"/>
</dbReference>
<evidence type="ECO:0000313" key="2">
    <source>
        <dbReference type="Proteomes" id="UP001177021"/>
    </source>
</evidence>
<accession>A0ACB0J236</accession>
<proteinExistence type="predicted"/>
<sequence>MASTLRFFFLFTLTLIFAHFSTTNGSFSEQSNIMLPTNQQNTEKLTHLHFFYHDILEGKKPTVVQIIDPSNSANGFGATYMMDNLLTEEQELTSKKVGRAQGLFGLASLEDRGLVMLINLAFTEGEFAGSTLSMLGRNPVQDTVRELPIVGGTGVFRFARGYAIAKSIWEISTSEHFVVEYDVTVSHP</sequence>